<dbReference type="EMBL" id="CAAALY010044747">
    <property type="protein sequence ID" value="VEL20105.1"/>
    <property type="molecule type" value="Genomic_DNA"/>
</dbReference>
<name>A0A3S4ZUG3_9PLAT</name>
<proteinExistence type="predicted"/>
<accession>A0A3S4ZUG3</accession>
<organism evidence="1 2">
    <name type="scientific">Protopolystoma xenopodis</name>
    <dbReference type="NCBI Taxonomy" id="117903"/>
    <lineage>
        <taxon>Eukaryota</taxon>
        <taxon>Metazoa</taxon>
        <taxon>Spiralia</taxon>
        <taxon>Lophotrochozoa</taxon>
        <taxon>Platyhelminthes</taxon>
        <taxon>Monogenea</taxon>
        <taxon>Polyopisthocotylea</taxon>
        <taxon>Polystomatidea</taxon>
        <taxon>Polystomatidae</taxon>
        <taxon>Protopolystoma</taxon>
    </lineage>
</organism>
<protein>
    <submittedName>
        <fullName evidence="1">Uncharacterized protein</fullName>
    </submittedName>
</protein>
<comment type="caution">
    <text evidence="1">The sequence shown here is derived from an EMBL/GenBank/DDBJ whole genome shotgun (WGS) entry which is preliminary data.</text>
</comment>
<dbReference type="Proteomes" id="UP000784294">
    <property type="component" value="Unassembled WGS sequence"/>
</dbReference>
<dbReference type="AlphaFoldDB" id="A0A3S4ZUG3"/>
<evidence type="ECO:0000313" key="1">
    <source>
        <dbReference type="EMBL" id="VEL20105.1"/>
    </source>
</evidence>
<reference evidence="1" key="1">
    <citation type="submission" date="2018-11" db="EMBL/GenBank/DDBJ databases">
        <authorList>
            <consortium name="Pathogen Informatics"/>
        </authorList>
    </citation>
    <scope>NUCLEOTIDE SEQUENCE</scope>
</reference>
<gene>
    <name evidence="1" type="ORF">PXEA_LOCUS13545</name>
</gene>
<evidence type="ECO:0000313" key="2">
    <source>
        <dbReference type="Proteomes" id="UP000784294"/>
    </source>
</evidence>
<keyword evidence="2" id="KW-1185">Reference proteome</keyword>
<sequence length="67" mass="7662">MAWFCSVLQRRQDQGRATACLALQQIHSTNSHRSLHCFFCSERESEFGAYFSSVSLLSGALRWADFD</sequence>